<evidence type="ECO:0000256" key="7">
    <source>
        <dbReference type="ARBA" id="ARBA00023242"/>
    </source>
</evidence>
<protein>
    <recommendedName>
        <fullName evidence="10">Velvet domain-containing protein</fullName>
    </recommendedName>
</protein>
<dbReference type="Gene3D" id="2.60.40.3960">
    <property type="entry name" value="Velvet domain"/>
    <property type="match status" value="1"/>
</dbReference>
<accession>A0AAE8MZA5</accession>
<feature type="region of interest" description="Disordered" evidence="9">
    <location>
        <begin position="464"/>
        <end position="504"/>
    </location>
</feature>
<keyword evidence="7" id="KW-0539">Nucleus</keyword>
<evidence type="ECO:0000256" key="2">
    <source>
        <dbReference type="ARBA" id="ARBA00004496"/>
    </source>
</evidence>
<evidence type="ECO:0000256" key="8">
    <source>
        <dbReference type="ARBA" id="ARBA00038005"/>
    </source>
</evidence>
<keyword evidence="6" id="KW-0804">Transcription</keyword>
<proteinExistence type="inferred from homology"/>
<evidence type="ECO:0000256" key="9">
    <source>
        <dbReference type="SAM" id="MobiDB-lite"/>
    </source>
</evidence>
<dbReference type="PROSITE" id="PS51821">
    <property type="entry name" value="VELVET"/>
    <property type="match status" value="1"/>
</dbReference>
<feature type="region of interest" description="Disordered" evidence="9">
    <location>
        <begin position="39"/>
        <end position="58"/>
    </location>
</feature>
<comment type="caution">
    <text evidence="11">The sequence shown here is derived from an EMBL/GenBank/DDBJ whole genome shotgun (WGS) entry which is preliminary data.</text>
</comment>
<dbReference type="FunFam" id="2.60.40.3960:FF:000001">
    <property type="entry name" value="Sexual development activator VeA"/>
    <property type="match status" value="1"/>
</dbReference>
<comment type="subcellular location">
    <subcellularLocation>
        <location evidence="2">Cytoplasm</location>
    </subcellularLocation>
    <subcellularLocation>
        <location evidence="1">Nucleus</location>
    </subcellularLocation>
</comment>
<sequence>MTALMKPTALKDAAPVTIDRKTKEGRSLRYQLTVLQQPERARACGSGSKSAADRRPVDPPPVVELRILELGPNNEMKDITFHYNANFFLFATLELARPMAHGRVQTPAAVGTPVLTGMPVSGMAYLDRPSEAGYFLFPDLSVRHEGRYKLSFNLYEETKEEKDFDEEPSEPKYTPITNPSFDWRMEIKSVAFTVFSAKKFPGLSESTALSRTVAEQGCRVRIRRDVRMRRRDGKPSSAADYNAEEEYSRGAAAPTPERQQAPHEYRRSSSAASDRDRIQRRPSIAESYHQPPAPPAPPGYSQSSGGSHHLGFGNAPPHPHPPQYHNAQPPPISPTTAAYPSSSPYQAPQSQGYGYSSRPPSQPYSSTKSSFDERRLSNSSHTAQSPRYGLKSDSKLEVDVRPDHRMSQGGYGSASQVPRSPVRPDAHAQADLRLPPLADLLNRPPSFDKMPGLMGDHKDLHKHKIEADTDTEREEPPVATGSKRPLDDSAYSYAQPLHNGARPKYNERKTLHERQVDAALAYQVDADYRRYDGLRFIDAAGNERRFEENNYVLER</sequence>
<feature type="compositionally biased region" description="Low complexity" evidence="9">
    <location>
        <begin position="334"/>
        <end position="366"/>
    </location>
</feature>
<dbReference type="InterPro" id="IPR021740">
    <property type="entry name" value="Velvet"/>
</dbReference>
<evidence type="ECO:0000256" key="5">
    <source>
        <dbReference type="ARBA" id="ARBA00023015"/>
    </source>
</evidence>
<dbReference type="Pfam" id="PF11754">
    <property type="entry name" value="Velvet"/>
    <property type="match status" value="2"/>
</dbReference>
<feature type="domain" description="Velvet" evidence="10">
    <location>
        <begin position="25"/>
        <end position="223"/>
    </location>
</feature>
<reference evidence="11" key="1">
    <citation type="submission" date="2018-03" db="EMBL/GenBank/DDBJ databases">
        <authorList>
            <person name="Guldener U."/>
        </authorList>
    </citation>
    <scope>NUCLEOTIDE SEQUENCE</scope>
</reference>
<feature type="compositionally biased region" description="Basic and acidic residues" evidence="9">
    <location>
        <begin position="260"/>
        <end position="279"/>
    </location>
</feature>
<dbReference type="PANTHER" id="PTHR33572">
    <property type="entry name" value="SPORE DEVELOPMENT REGULATOR VOSA"/>
    <property type="match status" value="1"/>
</dbReference>
<evidence type="ECO:0000256" key="1">
    <source>
        <dbReference type="ARBA" id="ARBA00004123"/>
    </source>
</evidence>
<dbReference type="GO" id="GO:0030435">
    <property type="term" value="P:sporulation resulting in formation of a cellular spore"/>
    <property type="evidence" value="ECO:0007669"/>
    <property type="project" value="UniProtKB-KW"/>
</dbReference>
<dbReference type="GO" id="GO:0043455">
    <property type="term" value="P:regulation of secondary metabolic process"/>
    <property type="evidence" value="ECO:0007669"/>
    <property type="project" value="UniProtKB-ARBA"/>
</dbReference>
<feature type="compositionally biased region" description="Pro residues" evidence="9">
    <location>
        <begin position="316"/>
        <end position="333"/>
    </location>
</feature>
<gene>
    <name evidence="11" type="ORF">DNG_06078</name>
</gene>
<dbReference type="GO" id="GO:0051176">
    <property type="term" value="P:positive regulation of sulfur metabolic process"/>
    <property type="evidence" value="ECO:0007669"/>
    <property type="project" value="UniProtKB-ARBA"/>
</dbReference>
<evidence type="ECO:0000313" key="12">
    <source>
        <dbReference type="Proteomes" id="UP001187682"/>
    </source>
</evidence>
<keyword evidence="3" id="KW-0963">Cytoplasm</keyword>
<feature type="compositionally biased region" description="Basic and acidic residues" evidence="9">
    <location>
        <begin position="390"/>
        <end position="406"/>
    </location>
</feature>
<dbReference type="GO" id="GO:0005634">
    <property type="term" value="C:nucleus"/>
    <property type="evidence" value="ECO:0007669"/>
    <property type="project" value="UniProtKB-SubCell"/>
</dbReference>
<evidence type="ECO:0000313" key="11">
    <source>
        <dbReference type="EMBL" id="SPO03395.1"/>
    </source>
</evidence>
<evidence type="ECO:0000256" key="3">
    <source>
        <dbReference type="ARBA" id="ARBA00022490"/>
    </source>
</evidence>
<evidence type="ECO:0000256" key="6">
    <source>
        <dbReference type="ARBA" id="ARBA00023163"/>
    </source>
</evidence>
<dbReference type="Proteomes" id="UP001187682">
    <property type="component" value="Unassembled WGS sequence"/>
</dbReference>
<evidence type="ECO:0000259" key="10">
    <source>
        <dbReference type="PROSITE" id="PS51821"/>
    </source>
</evidence>
<keyword evidence="12" id="KW-1185">Reference proteome</keyword>
<comment type="similarity">
    <text evidence="8">Belongs to the velvet family. VeA subfamily.</text>
</comment>
<dbReference type="InterPro" id="IPR037525">
    <property type="entry name" value="Velvet_dom"/>
</dbReference>
<evidence type="ECO:0000256" key="4">
    <source>
        <dbReference type="ARBA" id="ARBA00022969"/>
    </source>
</evidence>
<keyword evidence="4" id="KW-0749">Sporulation</keyword>
<feature type="region of interest" description="Disordered" evidence="9">
    <location>
        <begin position="225"/>
        <end position="442"/>
    </location>
</feature>
<keyword evidence="5" id="KW-0805">Transcription regulation</keyword>
<name>A0AAE8MZA5_9PEZI</name>
<dbReference type="InterPro" id="IPR038491">
    <property type="entry name" value="Velvet_dom_sf"/>
</dbReference>
<dbReference type="GO" id="GO:0034250">
    <property type="term" value="P:positive regulation of amide metabolic process"/>
    <property type="evidence" value="ECO:0007669"/>
    <property type="project" value="UniProtKB-ARBA"/>
</dbReference>
<dbReference type="GO" id="GO:0005737">
    <property type="term" value="C:cytoplasm"/>
    <property type="evidence" value="ECO:0007669"/>
    <property type="project" value="UniProtKB-SubCell"/>
</dbReference>
<feature type="compositionally biased region" description="Low complexity" evidence="9">
    <location>
        <begin position="299"/>
        <end position="309"/>
    </location>
</feature>
<feature type="compositionally biased region" description="Low complexity" evidence="9">
    <location>
        <begin position="431"/>
        <end position="442"/>
    </location>
</feature>
<dbReference type="AlphaFoldDB" id="A0AAE8MZA5"/>
<dbReference type="EMBL" id="ONZQ02000008">
    <property type="protein sequence ID" value="SPO03395.1"/>
    <property type="molecule type" value="Genomic_DNA"/>
</dbReference>
<organism evidence="11 12">
    <name type="scientific">Cephalotrichum gorgonifer</name>
    <dbReference type="NCBI Taxonomy" id="2041049"/>
    <lineage>
        <taxon>Eukaryota</taxon>
        <taxon>Fungi</taxon>
        <taxon>Dikarya</taxon>
        <taxon>Ascomycota</taxon>
        <taxon>Pezizomycotina</taxon>
        <taxon>Sordariomycetes</taxon>
        <taxon>Hypocreomycetidae</taxon>
        <taxon>Microascales</taxon>
        <taxon>Microascaceae</taxon>
        <taxon>Cephalotrichum</taxon>
    </lineage>
</organism>
<dbReference type="PANTHER" id="PTHR33572:SF14">
    <property type="entry name" value="DEVELOPMENTAL AND SECONDARY METABOLISM REGULATOR VEA"/>
    <property type="match status" value="1"/>
</dbReference>